<dbReference type="InterPro" id="IPR020472">
    <property type="entry name" value="WD40_PAC1"/>
</dbReference>
<evidence type="ECO:0000313" key="5">
    <source>
        <dbReference type="EnsemblProtists" id="EOD03876"/>
    </source>
</evidence>
<dbReference type="PROSITE" id="PS50082">
    <property type="entry name" value="WD_REPEATS_2"/>
    <property type="match status" value="5"/>
</dbReference>
<dbReference type="SMART" id="SM00320">
    <property type="entry name" value="WD40"/>
    <property type="match status" value="6"/>
</dbReference>
<dbReference type="PROSITE" id="PS00678">
    <property type="entry name" value="WD_REPEATS_1"/>
    <property type="match status" value="2"/>
</dbReference>
<dbReference type="AlphaFoldDB" id="A0A0D3HXZ1"/>
<dbReference type="Gene3D" id="2.130.10.10">
    <property type="entry name" value="YVTN repeat-like/Quinoprotein amine dehydrogenase"/>
    <property type="match status" value="3"/>
</dbReference>
<dbReference type="CDD" id="cd00200">
    <property type="entry name" value="WD40"/>
    <property type="match status" value="1"/>
</dbReference>
<feature type="compositionally biased region" description="Polar residues" evidence="4">
    <location>
        <begin position="58"/>
        <end position="67"/>
    </location>
</feature>
<evidence type="ECO:0008006" key="7">
    <source>
        <dbReference type="Google" id="ProtNLM"/>
    </source>
</evidence>
<keyword evidence="2" id="KW-0677">Repeat</keyword>
<feature type="compositionally biased region" description="Basic and acidic residues" evidence="4">
    <location>
        <begin position="70"/>
        <end position="87"/>
    </location>
</feature>
<dbReference type="eggNOG" id="KOG0272">
    <property type="taxonomic scope" value="Eukaryota"/>
</dbReference>
<dbReference type="GO" id="GO:0017070">
    <property type="term" value="F:U6 snRNA binding"/>
    <property type="evidence" value="ECO:0007669"/>
    <property type="project" value="TreeGrafter"/>
</dbReference>
<dbReference type="RefSeq" id="XP_005756305.1">
    <property type="nucleotide sequence ID" value="XM_005756248.1"/>
</dbReference>
<dbReference type="PROSITE" id="PS50294">
    <property type="entry name" value="WD_REPEATS_REGION"/>
    <property type="match status" value="4"/>
</dbReference>
<organism evidence="5 6">
    <name type="scientific">Emiliania huxleyi (strain CCMP1516)</name>
    <dbReference type="NCBI Taxonomy" id="280463"/>
    <lineage>
        <taxon>Eukaryota</taxon>
        <taxon>Haptista</taxon>
        <taxon>Haptophyta</taxon>
        <taxon>Prymnesiophyceae</taxon>
        <taxon>Isochrysidales</taxon>
        <taxon>Noelaerhabdaceae</taxon>
        <taxon>Emiliania</taxon>
    </lineage>
</organism>
<dbReference type="PaxDb" id="2903-EOD03876"/>
<dbReference type="PANTHER" id="PTHR19846:SF0">
    <property type="entry name" value="PRE-MRNA PROCESSING FACTOR 4"/>
    <property type="match status" value="1"/>
</dbReference>
<keyword evidence="6" id="KW-1185">Reference proteome</keyword>
<dbReference type="PRINTS" id="PR00320">
    <property type="entry name" value="GPROTEINBRPT"/>
</dbReference>
<name>A0A0D3HXZ1_EMIH1</name>
<reference evidence="5" key="2">
    <citation type="submission" date="2024-10" db="UniProtKB">
        <authorList>
            <consortium name="EnsemblProtists"/>
        </authorList>
    </citation>
    <scope>IDENTIFICATION</scope>
</reference>
<dbReference type="InterPro" id="IPR015943">
    <property type="entry name" value="WD40/YVTN_repeat-like_dom_sf"/>
</dbReference>
<accession>A0A0D3HXZ1</accession>
<dbReference type="GeneID" id="17250075"/>
<proteinExistence type="predicted"/>
<dbReference type="InterPro" id="IPR019775">
    <property type="entry name" value="WD40_repeat_CS"/>
</dbReference>
<evidence type="ECO:0000256" key="1">
    <source>
        <dbReference type="ARBA" id="ARBA00022574"/>
    </source>
</evidence>
<dbReference type="InterPro" id="IPR036322">
    <property type="entry name" value="WD40_repeat_dom_sf"/>
</dbReference>
<feature type="repeat" description="WD" evidence="3">
    <location>
        <begin position="262"/>
        <end position="301"/>
    </location>
</feature>
<feature type="compositionally biased region" description="Low complexity" evidence="4">
    <location>
        <begin position="36"/>
        <end position="53"/>
    </location>
</feature>
<dbReference type="GO" id="GO:0030621">
    <property type="term" value="F:U4 snRNA binding"/>
    <property type="evidence" value="ECO:0007669"/>
    <property type="project" value="TreeGrafter"/>
</dbReference>
<protein>
    <recommendedName>
        <fullName evidence="7">Pre-mRNA processing factor 4 (PRP4)-like domain-containing protein</fullName>
    </recommendedName>
</protein>
<evidence type="ECO:0000256" key="4">
    <source>
        <dbReference type="SAM" id="MobiDB-lite"/>
    </source>
</evidence>
<dbReference type="EnsemblProtists" id="EOD03876">
    <property type="protein sequence ID" value="EOD03876"/>
    <property type="gene ID" value="EMIHUDRAFT_108000"/>
</dbReference>
<dbReference type="GO" id="GO:0000398">
    <property type="term" value="P:mRNA splicing, via spliceosome"/>
    <property type="evidence" value="ECO:0007669"/>
    <property type="project" value="TreeGrafter"/>
</dbReference>
<dbReference type="STRING" id="2903.R1CZ92"/>
<feature type="repeat" description="WD" evidence="3">
    <location>
        <begin position="463"/>
        <end position="497"/>
    </location>
</feature>
<sequence>MSSRSHIHYGSLAEVERDRLAKLEAETKQKLESLRAATKGGAPAASAPAAPEPETIELSGSSQQAIARQQELKDTLAKRKRAREVPRARKPPAPLPRPSPRERLRDVLAAAIDLGEPGDELRGAQTMLDGPSKAAALSHEAARPAEWQAEKQKEEFYTEGSQALRAARIWVCKDSMRRAAARLADERAAVEARCADVTGFERDNALLASKLSGVQNQLSNFGDERPVSYCAFAPGGGTCATGSWSSVIKLWSVPDCTQVATLRGHTERISGLAWHPQADKRSSGEAALVSAGCDSLAKLWSSSGQELGELRGHASRLSRVAFHPSGRFIGTASFDTTWRLWDAERRETLLLQEGHTRPLYAIAFHPDGSLVATAGLDALLRVWDLRTGKCVQLLHGHVKQVLGLDFAPTGTSLASGSDDHTVRLWDLRKKRCAYTIPAHSALISHVKLWSTKSSATPELIKTMEGHEGRVMCGDISDDGKHFATAAMDHTWKLWGTG</sequence>
<feature type="repeat" description="WD" evidence="3">
    <location>
        <begin position="352"/>
        <end position="393"/>
    </location>
</feature>
<dbReference type="GO" id="GO:0046540">
    <property type="term" value="C:U4/U6 x U5 tri-snRNP complex"/>
    <property type="evidence" value="ECO:0007669"/>
    <property type="project" value="TreeGrafter"/>
</dbReference>
<dbReference type="KEGG" id="ehx:EMIHUDRAFT_108000"/>
<dbReference type="InterPro" id="IPR001680">
    <property type="entry name" value="WD40_rpt"/>
</dbReference>
<feature type="repeat" description="WD" evidence="3">
    <location>
        <begin position="310"/>
        <end position="351"/>
    </location>
</feature>
<dbReference type="HOGENOM" id="CLU_000288_57_20_1"/>
<dbReference type="Pfam" id="PF00400">
    <property type="entry name" value="WD40"/>
    <property type="match status" value="6"/>
</dbReference>
<dbReference type="SUPFAM" id="SSF50978">
    <property type="entry name" value="WD40 repeat-like"/>
    <property type="match status" value="1"/>
</dbReference>
<dbReference type="PANTHER" id="PTHR19846">
    <property type="entry name" value="WD40 REPEAT PROTEIN"/>
    <property type="match status" value="1"/>
</dbReference>
<evidence type="ECO:0000256" key="3">
    <source>
        <dbReference type="PROSITE-ProRule" id="PRU00221"/>
    </source>
</evidence>
<feature type="repeat" description="WD" evidence="3">
    <location>
        <begin position="394"/>
        <end position="435"/>
    </location>
</feature>
<feature type="region of interest" description="Disordered" evidence="4">
    <location>
        <begin position="31"/>
        <end position="101"/>
    </location>
</feature>
<dbReference type="Proteomes" id="UP000013827">
    <property type="component" value="Unassembled WGS sequence"/>
</dbReference>
<evidence type="ECO:0000256" key="2">
    <source>
        <dbReference type="ARBA" id="ARBA00022737"/>
    </source>
</evidence>
<reference evidence="6" key="1">
    <citation type="journal article" date="2013" name="Nature">
        <title>Pan genome of the phytoplankton Emiliania underpins its global distribution.</title>
        <authorList>
            <person name="Read B.A."/>
            <person name="Kegel J."/>
            <person name="Klute M.J."/>
            <person name="Kuo A."/>
            <person name="Lefebvre S.C."/>
            <person name="Maumus F."/>
            <person name="Mayer C."/>
            <person name="Miller J."/>
            <person name="Monier A."/>
            <person name="Salamov A."/>
            <person name="Young J."/>
            <person name="Aguilar M."/>
            <person name="Claverie J.M."/>
            <person name="Frickenhaus S."/>
            <person name="Gonzalez K."/>
            <person name="Herman E.K."/>
            <person name="Lin Y.C."/>
            <person name="Napier J."/>
            <person name="Ogata H."/>
            <person name="Sarno A.F."/>
            <person name="Shmutz J."/>
            <person name="Schroeder D."/>
            <person name="de Vargas C."/>
            <person name="Verret F."/>
            <person name="von Dassow P."/>
            <person name="Valentin K."/>
            <person name="Van de Peer Y."/>
            <person name="Wheeler G."/>
            <person name="Dacks J.B."/>
            <person name="Delwiche C.F."/>
            <person name="Dyhrman S.T."/>
            <person name="Glockner G."/>
            <person name="John U."/>
            <person name="Richards T."/>
            <person name="Worden A.Z."/>
            <person name="Zhang X."/>
            <person name="Grigoriev I.V."/>
            <person name="Allen A.E."/>
            <person name="Bidle K."/>
            <person name="Borodovsky M."/>
            <person name="Bowler C."/>
            <person name="Brownlee C."/>
            <person name="Cock J.M."/>
            <person name="Elias M."/>
            <person name="Gladyshev V.N."/>
            <person name="Groth M."/>
            <person name="Guda C."/>
            <person name="Hadaegh A."/>
            <person name="Iglesias-Rodriguez M.D."/>
            <person name="Jenkins J."/>
            <person name="Jones B.M."/>
            <person name="Lawson T."/>
            <person name="Leese F."/>
            <person name="Lindquist E."/>
            <person name="Lobanov A."/>
            <person name="Lomsadze A."/>
            <person name="Malik S.B."/>
            <person name="Marsh M.E."/>
            <person name="Mackinder L."/>
            <person name="Mock T."/>
            <person name="Mueller-Roeber B."/>
            <person name="Pagarete A."/>
            <person name="Parker M."/>
            <person name="Probert I."/>
            <person name="Quesneville H."/>
            <person name="Raines C."/>
            <person name="Rensing S.A."/>
            <person name="Riano-Pachon D.M."/>
            <person name="Richier S."/>
            <person name="Rokitta S."/>
            <person name="Shiraiwa Y."/>
            <person name="Soanes D.M."/>
            <person name="van der Giezen M."/>
            <person name="Wahlund T.M."/>
            <person name="Williams B."/>
            <person name="Wilson W."/>
            <person name="Wolfe G."/>
            <person name="Wurch L.L."/>
        </authorList>
    </citation>
    <scope>NUCLEOTIDE SEQUENCE</scope>
</reference>
<evidence type="ECO:0000313" key="6">
    <source>
        <dbReference type="Proteomes" id="UP000013827"/>
    </source>
</evidence>
<keyword evidence="1 3" id="KW-0853">WD repeat</keyword>